<organism evidence="3 4">
    <name type="scientific">Apiospora phragmitis</name>
    <dbReference type="NCBI Taxonomy" id="2905665"/>
    <lineage>
        <taxon>Eukaryota</taxon>
        <taxon>Fungi</taxon>
        <taxon>Dikarya</taxon>
        <taxon>Ascomycota</taxon>
        <taxon>Pezizomycotina</taxon>
        <taxon>Sordariomycetes</taxon>
        <taxon>Xylariomycetidae</taxon>
        <taxon>Amphisphaeriales</taxon>
        <taxon>Apiosporaceae</taxon>
        <taxon>Apiospora</taxon>
    </lineage>
</organism>
<dbReference type="InterPro" id="IPR002575">
    <property type="entry name" value="Aminoglycoside_PTrfase"/>
</dbReference>
<evidence type="ECO:0000256" key="1">
    <source>
        <dbReference type="SAM" id="MobiDB-lite"/>
    </source>
</evidence>
<dbReference type="InterPro" id="IPR051678">
    <property type="entry name" value="AGP_Transferase"/>
</dbReference>
<dbReference type="EMBL" id="JAQQWL010000004">
    <property type="protein sequence ID" value="KAK8076295.1"/>
    <property type="molecule type" value="Genomic_DNA"/>
</dbReference>
<comment type="caution">
    <text evidence="3">The sequence shown here is derived from an EMBL/GenBank/DDBJ whole genome shotgun (WGS) entry which is preliminary data.</text>
</comment>
<keyword evidence="4" id="KW-1185">Reference proteome</keyword>
<dbReference type="Pfam" id="PF01636">
    <property type="entry name" value="APH"/>
    <property type="match status" value="1"/>
</dbReference>
<dbReference type="Gene3D" id="3.90.1200.10">
    <property type="match status" value="1"/>
</dbReference>
<evidence type="ECO:0000313" key="4">
    <source>
        <dbReference type="Proteomes" id="UP001480595"/>
    </source>
</evidence>
<evidence type="ECO:0000313" key="3">
    <source>
        <dbReference type="EMBL" id="KAK8076295.1"/>
    </source>
</evidence>
<protein>
    <recommendedName>
        <fullName evidence="2">Aminoglycoside phosphotransferase domain-containing protein</fullName>
    </recommendedName>
</protein>
<name>A0ABR1W1K0_9PEZI</name>
<evidence type="ECO:0000259" key="2">
    <source>
        <dbReference type="Pfam" id="PF01636"/>
    </source>
</evidence>
<proteinExistence type="predicted"/>
<dbReference type="Proteomes" id="UP001480595">
    <property type="component" value="Unassembled WGS sequence"/>
</dbReference>
<dbReference type="SUPFAM" id="SSF56112">
    <property type="entry name" value="Protein kinase-like (PK-like)"/>
    <property type="match status" value="1"/>
</dbReference>
<dbReference type="PANTHER" id="PTHR21310:SF59">
    <property type="entry name" value="AMINOGLYCOSIDE PHOSPHOTRANSFERASE DOMAIN-CONTAINING PROTEIN"/>
    <property type="match status" value="1"/>
</dbReference>
<dbReference type="InterPro" id="IPR011009">
    <property type="entry name" value="Kinase-like_dom_sf"/>
</dbReference>
<dbReference type="RefSeq" id="XP_066719254.1">
    <property type="nucleotide sequence ID" value="XM_066854976.1"/>
</dbReference>
<dbReference type="PANTHER" id="PTHR21310">
    <property type="entry name" value="AMINOGLYCOSIDE PHOSPHOTRANSFERASE-RELATED-RELATED"/>
    <property type="match status" value="1"/>
</dbReference>
<accession>A0ABR1W1K0</accession>
<sequence length="468" mass="52404">MGAQDWMKQAIDEFFDHHKDPTQQECDQKAHALLRAKAVRPVEMQGSLSYTVIATTETVVSFRVPEAKLGNEYESLAKYIHGDLVPQSAYHGRLGDEKDDKRSLLIYTMPYLPGKSYLEVQPFGPELTDVALEKHVNYIRHLARRSWKAKAGYLTCSARGYPQVLSHMDLSETNVLVDEESFDISGVIDWSQASVQPFGFELWALRRMLGVMSGPGWHDYSSRGVSESAFWDEFWHATGINDDKQRNYIQRQSLLASKLGVVMDFAFSRTLDGRPLDVVMDKPARYLREWLGASWLQILPIRQPGVENARAGAREVSREAAEGQKTTTDLSPGIEAQVDPTADTIKDFLDASIHENLVEPEAISTRIAVFRAQGNTLCYYLSQQAAADLNNKDGTNGKSQTLWDHVEPSHLAACVSSHNHLVRYRNHTAVTRELEHVQDLFWAGKVGPHAALRPRPGQTLAAAADDAC</sequence>
<feature type="domain" description="Aminoglycoside phosphotransferase" evidence="2">
    <location>
        <begin position="160"/>
        <end position="217"/>
    </location>
</feature>
<reference evidence="3 4" key="1">
    <citation type="submission" date="2023-01" db="EMBL/GenBank/DDBJ databases">
        <title>Analysis of 21 Apiospora genomes using comparative genomics revels a genus with tremendous synthesis potential of carbohydrate active enzymes and secondary metabolites.</title>
        <authorList>
            <person name="Sorensen T."/>
        </authorList>
    </citation>
    <scope>NUCLEOTIDE SEQUENCE [LARGE SCALE GENOMIC DNA]</scope>
    <source>
        <strain evidence="3 4">CBS 135458</strain>
    </source>
</reference>
<feature type="region of interest" description="Disordered" evidence="1">
    <location>
        <begin position="314"/>
        <end position="333"/>
    </location>
</feature>
<dbReference type="GeneID" id="92088039"/>
<gene>
    <name evidence="3" type="ORF">PG994_003567</name>
</gene>